<accession>A0ABP8D667</accession>
<keyword evidence="2" id="KW-0378">Hydrolase</keyword>
<evidence type="ECO:0000259" key="1">
    <source>
        <dbReference type="Pfam" id="PF05685"/>
    </source>
</evidence>
<feature type="domain" description="Putative restriction endonuclease" evidence="1">
    <location>
        <begin position="20"/>
        <end position="161"/>
    </location>
</feature>
<keyword evidence="2" id="KW-0255">Endonuclease</keyword>
<organism evidence="2 3">
    <name type="scientific">Dactylosporangium darangshiense</name>
    <dbReference type="NCBI Taxonomy" id="579108"/>
    <lineage>
        <taxon>Bacteria</taxon>
        <taxon>Bacillati</taxon>
        <taxon>Actinomycetota</taxon>
        <taxon>Actinomycetes</taxon>
        <taxon>Micromonosporales</taxon>
        <taxon>Micromonosporaceae</taxon>
        <taxon>Dactylosporangium</taxon>
    </lineage>
</organism>
<dbReference type="PANTHER" id="PTHR35400">
    <property type="entry name" value="SLR1083 PROTEIN"/>
    <property type="match status" value="1"/>
</dbReference>
<dbReference type="SUPFAM" id="SSF52980">
    <property type="entry name" value="Restriction endonuclease-like"/>
    <property type="match status" value="1"/>
</dbReference>
<dbReference type="InterPro" id="IPR012296">
    <property type="entry name" value="Nuclease_put_TT1808"/>
</dbReference>
<evidence type="ECO:0000313" key="3">
    <source>
        <dbReference type="Proteomes" id="UP001500620"/>
    </source>
</evidence>
<dbReference type="EMBL" id="BAABAT010000005">
    <property type="protein sequence ID" value="GAA4247814.1"/>
    <property type="molecule type" value="Genomic_DNA"/>
</dbReference>
<dbReference type="Pfam" id="PF05685">
    <property type="entry name" value="Uma2"/>
    <property type="match status" value="1"/>
</dbReference>
<gene>
    <name evidence="2" type="ORF">GCM10022255_025220</name>
</gene>
<keyword evidence="3" id="KW-1185">Reference proteome</keyword>
<proteinExistence type="predicted"/>
<keyword evidence="2" id="KW-0540">Nuclease</keyword>
<dbReference type="Gene3D" id="3.90.1570.10">
    <property type="entry name" value="tt1808, chain A"/>
    <property type="match status" value="1"/>
</dbReference>
<dbReference type="GO" id="GO:0004519">
    <property type="term" value="F:endonuclease activity"/>
    <property type="evidence" value="ECO:0007669"/>
    <property type="project" value="UniProtKB-KW"/>
</dbReference>
<dbReference type="PANTHER" id="PTHR35400:SF3">
    <property type="entry name" value="SLL1072 PROTEIN"/>
    <property type="match status" value="1"/>
</dbReference>
<dbReference type="CDD" id="cd06260">
    <property type="entry name" value="DUF820-like"/>
    <property type="match status" value="1"/>
</dbReference>
<reference evidence="3" key="1">
    <citation type="journal article" date="2019" name="Int. J. Syst. Evol. Microbiol.">
        <title>The Global Catalogue of Microorganisms (GCM) 10K type strain sequencing project: providing services to taxonomists for standard genome sequencing and annotation.</title>
        <authorList>
            <consortium name="The Broad Institute Genomics Platform"/>
            <consortium name="The Broad Institute Genome Sequencing Center for Infectious Disease"/>
            <person name="Wu L."/>
            <person name="Ma J."/>
        </authorList>
    </citation>
    <scope>NUCLEOTIDE SEQUENCE [LARGE SCALE GENOMIC DNA]</scope>
    <source>
        <strain evidence="3">JCM 17441</strain>
    </source>
</reference>
<name>A0ABP8D667_9ACTN</name>
<comment type="caution">
    <text evidence="2">The sequence shown here is derived from an EMBL/GenBank/DDBJ whole genome shotgun (WGS) entry which is preliminary data.</text>
</comment>
<evidence type="ECO:0000313" key="2">
    <source>
        <dbReference type="EMBL" id="GAA4247814.1"/>
    </source>
</evidence>
<sequence length="171" mass="19075">MFIRFPEAMPPAAGWSLDDVLSIDSSEGLRLELHEGTIVVTPPPSAGHQEVDGRLIVYFHRLGRVVYSGIGIAIDEHNFRIPDLVVLRPGRSVVAEEHKHPADVVDIAVEIVSPTSRDQDRIIKPKVYAGVGIPQYWRVEPGPEGYVVFMHELRDGAYVHTREVPLRQLTA</sequence>
<protein>
    <submittedName>
        <fullName evidence="2">Uma2 family endonuclease</fullName>
    </submittedName>
</protein>
<dbReference type="Proteomes" id="UP001500620">
    <property type="component" value="Unassembled WGS sequence"/>
</dbReference>
<dbReference type="InterPro" id="IPR011335">
    <property type="entry name" value="Restrct_endonuc-II-like"/>
</dbReference>
<dbReference type="InterPro" id="IPR008538">
    <property type="entry name" value="Uma2"/>
</dbReference>